<dbReference type="KEGG" id="rga:RGR602_CH01831"/>
<dbReference type="GO" id="GO:0016747">
    <property type="term" value="F:acyltransferase activity, transferring groups other than amino-acyl groups"/>
    <property type="evidence" value="ECO:0007669"/>
    <property type="project" value="InterPro"/>
</dbReference>
<dbReference type="AlphaFoldDB" id="A0A0B4X3U6"/>
<reference evidence="2 3" key="1">
    <citation type="submission" date="2013-11" db="EMBL/GenBank/DDBJ databases">
        <title>Complete genome sequence of Rhizobium gallicum bv. gallicum R602.</title>
        <authorList>
            <person name="Bustos P."/>
            <person name="Santamaria R.I."/>
            <person name="Lozano L."/>
            <person name="Acosta J.L."/>
            <person name="Ormeno-Orrillo E."/>
            <person name="Rogel M.A."/>
            <person name="Romero D."/>
            <person name="Cevallos M.A."/>
            <person name="Martinez-Romero E."/>
            <person name="Gonzalez V."/>
        </authorList>
    </citation>
    <scope>NUCLEOTIDE SEQUENCE [LARGE SCALE GENOMIC DNA]</scope>
    <source>
        <strain evidence="2 3">R602</strain>
    </source>
</reference>
<name>A0A0B4X3U6_9HYPH</name>
<sequence length="193" mass="20794">MAAFAALRPAERRDAAELAILVDIGSHGFASWLWFAEVAGSSADTPLEWGRMKMSRDGGWGNWQNAVIAEAYGEIAGTAVGYALGEEIRAIAADRRALEPVIALQKQAAGNWFIGTLAVYRHLRGIGIGKRLLGDQIEKAGERAVSLITASDNEAALALYEKNGFSQAARAEAVALFENSRKHEWVLLTRLAG</sequence>
<feature type="domain" description="N-acetyltransferase" evidence="1">
    <location>
        <begin position="5"/>
        <end position="184"/>
    </location>
</feature>
<dbReference type="Gene3D" id="3.40.630.30">
    <property type="match status" value="1"/>
</dbReference>
<proteinExistence type="predicted"/>
<evidence type="ECO:0000259" key="1">
    <source>
        <dbReference type="PROSITE" id="PS51186"/>
    </source>
</evidence>
<dbReference type="PROSITE" id="PS51186">
    <property type="entry name" value="GNAT"/>
    <property type="match status" value="1"/>
</dbReference>
<keyword evidence="3" id="KW-1185">Reference proteome</keyword>
<dbReference type="EMBL" id="CP006877">
    <property type="protein sequence ID" value="AJD41163.1"/>
    <property type="molecule type" value="Genomic_DNA"/>
</dbReference>
<protein>
    <submittedName>
        <fullName evidence="2">GCN5-related N-acetyltransferase protein</fullName>
    </submittedName>
</protein>
<dbReference type="InterPro" id="IPR016181">
    <property type="entry name" value="Acyl_CoA_acyltransferase"/>
</dbReference>
<keyword evidence="2" id="KW-0808">Transferase</keyword>
<dbReference type="Pfam" id="PF00583">
    <property type="entry name" value="Acetyltransf_1"/>
    <property type="match status" value="1"/>
</dbReference>
<dbReference type="HOGENOM" id="CLU_087235_0_1_5"/>
<gene>
    <name evidence="2" type="ORF">RGR602_CH01831</name>
</gene>
<dbReference type="InterPro" id="IPR000182">
    <property type="entry name" value="GNAT_dom"/>
</dbReference>
<evidence type="ECO:0000313" key="3">
    <source>
        <dbReference type="Proteomes" id="UP000031368"/>
    </source>
</evidence>
<accession>A0A0B4X3U6</accession>
<evidence type="ECO:0000313" key="2">
    <source>
        <dbReference type="EMBL" id="AJD41163.1"/>
    </source>
</evidence>
<dbReference type="Proteomes" id="UP000031368">
    <property type="component" value="Chromosome"/>
</dbReference>
<organism evidence="2 3">
    <name type="scientific">Rhizobium gallicum bv. gallicum R602sp</name>
    <dbReference type="NCBI Taxonomy" id="1041138"/>
    <lineage>
        <taxon>Bacteria</taxon>
        <taxon>Pseudomonadati</taxon>
        <taxon>Pseudomonadota</taxon>
        <taxon>Alphaproteobacteria</taxon>
        <taxon>Hyphomicrobiales</taxon>
        <taxon>Rhizobiaceae</taxon>
        <taxon>Rhizobium/Agrobacterium group</taxon>
        <taxon>Rhizobium</taxon>
    </lineage>
</organism>
<dbReference type="RefSeq" id="WP_039844818.1">
    <property type="nucleotide sequence ID" value="NZ_CP006877.1"/>
</dbReference>
<dbReference type="SUPFAM" id="SSF55729">
    <property type="entry name" value="Acyl-CoA N-acyltransferases (Nat)"/>
    <property type="match status" value="1"/>
</dbReference>